<dbReference type="InterPro" id="IPR027304">
    <property type="entry name" value="Trigger_fact/SurA_dom_sf"/>
</dbReference>
<evidence type="ECO:0000256" key="1">
    <source>
        <dbReference type="ARBA" id="ARBA00022729"/>
    </source>
</evidence>
<evidence type="ECO:0000256" key="2">
    <source>
        <dbReference type="ARBA" id="ARBA00022737"/>
    </source>
</evidence>
<dbReference type="AlphaFoldDB" id="A0A838Y2D5"/>
<comment type="subcellular location">
    <subcellularLocation>
        <location evidence="7">Periplasm</location>
    </subcellularLocation>
    <text evidence="7">Is capable of associating with the outer membrane.</text>
</comment>
<dbReference type="GO" id="GO:0042277">
    <property type="term" value="F:peptide binding"/>
    <property type="evidence" value="ECO:0007669"/>
    <property type="project" value="InterPro"/>
</dbReference>
<dbReference type="PANTHER" id="PTHR47637:SF1">
    <property type="entry name" value="CHAPERONE SURA"/>
    <property type="match status" value="1"/>
</dbReference>
<evidence type="ECO:0000256" key="7">
    <source>
        <dbReference type="HAMAP-Rule" id="MF_01183"/>
    </source>
</evidence>
<dbReference type="GO" id="GO:0003755">
    <property type="term" value="F:peptidyl-prolyl cis-trans isomerase activity"/>
    <property type="evidence" value="ECO:0007669"/>
    <property type="project" value="UniProtKB-UniRule"/>
</dbReference>
<dbReference type="Pfam" id="PF13616">
    <property type="entry name" value="Rotamase_3"/>
    <property type="match status" value="1"/>
</dbReference>
<dbReference type="HAMAP" id="MF_01183">
    <property type="entry name" value="Chaperone_SurA"/>
    <property type="match status" value="1"/>
</dbReference>
<organism evidence="9 10">
    <name type="scientific">SAR86 cluster bacterium</name>
    <dbReference type="NCBI Taxonomy" id="2030880"/>
    <lineage>
        <taxon>Bacteria</taxon>
        <taxon>Pseudomonadati</taxon>
        <taxon>Pseudomonadota</taxon>
        <taxon>Gammaproteobacteria</taxon>
        <taxon>SAR86 cluster</taxon>
    </lineage>
</organism>
<evidence type="ECO:0000259" key="8">
    <source>
        <dbReference type="PROSITE" id="PS50198"/>
    </source>
</evidence>
<feature type="domain" description="PpiC" evidence="8">
    <location>
        <begin position="269"/>
        <end position="368"/>
    </location>
</feature>
<dbReference type="GO" id="GO:0043165">
    <property type="term" value="P:Gram-negative-bacterium-type cell outer membrane assembly"/>
    <property type="evidence" value="ECO:0007669"/>
    <property type="project" value="InterPro"/>
</dbReference>
<dbReference type="GO" id="GO:0006457">
    <property type="term" value="P:protein folding"/>
    <property type="evidence" value="ECO:0007669"/>
    <property type="project" value="UniProtKB-UniRule"/>
</dbReference>
<dbReference type="Gene3D" id="1.10.4030.10">
    <property type="entry name" value="Porin chaperone SurA, peptide-binding domain"/>
    <property type="match status" value="1"/>
</dbReference>
<dbReference type="Pfam" id="PF00639">
    <property type="entry name" value="Rotamase"/>
    <property type="match status" value="1"/>
</dbReference>
<accession>A0A838Y2D5</accession>
<keyword evidence="5 7" id="KW-0143">Chaperone</keyword>
<dbReference type="Proteomes" id="UP000551848">
    <property type="component" value="Unassembled WGS sequence"/>
</dbReference>
<dbReference type="GO" id="GO:0050821">
    <property type="term" value="P:protein stabilization"/>
    <property type="evidence" value="ECO:0007669"/>
    <property type="project" value="InterPro"/>
</dbReference>
<evidence type="ECO:0000313" key="10">
    <source>
        <dbReference type="Proteomes" id="UP000551848"/>
    </source>
</evidence>
<dbReference type="Gene3D" id="3.10.50.40">
    <property type="match status" value="2"/>
</dbReference>
<evidence type="ECO:0000313" key="9">
    <source>
        <dbReference type="EMBL" id="MBA4692985.1"/>
    </source>
</evidence>
<dbReference type="EC" id="5.2.1.8" evidence="7"/>
<keyword evidence="6 7" id="KW-0413">Isomerase</keyword>
<name>A0A838Y2D5_9GAMM</name>
<dbReference type="InterPro" id="IPR046357">
    <property type="entry name" value="PPIase_dom_sf"/>
</dbReference>
<evidence type="ECO:0000256" key="6">
    <source>
        <dbReference type="ARBA" id="ARBA00023235"/>
    </source>
</evidence>
<evidence type="ECO:0000256" key="4">
    <source>
        <dbReference type="ARBA" id="ARBA00023110"/>
    </source>
</evidence>
<dbReference type="Pfam" id="PF09312">
    <property type="entry name" value="SurA_N"/>
    <property type="match status" value="1"/>
</dbReference>
<dbReference type="SUPFAM" id="SSF109998">
    <property type="entry name" value="Triger factor/SurA peptide-binding domain-like"/>
    <property type="match status" value="1"/>
</dbReference>
<reference evidence="9 10" key="1">
    <citation type="submission" date="2020-06" db="EMBL/GenBank/DDBJ databases">
        <title>Dysbiosis in marine aquaculture revealed through microbiome analysis: reverse ecology for environmental sustainability.</title>
        <authorList>
            <person name="Haro-Moreno J.M."/>
            <person name="Coutinho F.H."/>
            <person name="Zaragoza-Solas A."/>
            <person name="Picazo A."/>
            <person name="Almagro-Moreno S."/>
            <person name="Lopez-Perez M."/>
        </authorList>
    </citation>
    <scope>NUCLEOTIDE SEQUENCE [LARGE SCALE GENOMIC DNA]</scope>
    <source>
        <strain evidence="9">MCMED-G41</strain>
    </source>
</reference>
<dbReference type="PANTHER" id="PTHR47637">
    <property type="entry name" value="CHAPERONE SURA"/>
    <property type="match status" value="1"/>
</dbReference>
<dbReference type="InterPro" id="IPR000297">
    <property type="entry name" value="PPIase_PpiC"/>
</dbReference>
<keyword evidence="1 7" id="KW-0732">Signal</keyword>
<protein>
    <recommendedName>
        <fullName evidence="7">Chaperone SurA</fullName>
    </recommendedName>
    <alternativeName>
        <fullName evidence="7">Peptidyl-prolyl cis-trans isomerase SurA</fullName>
        <shortName evidence="7">PPIase SurA</shortName>
        <ecNumber evidence="7">5.2.1.8</ecNumber>
    </alternativeName>
    <alternativeName>
        <fullName evidence="7">Rotamase SurA</fullName>
    </alternativeName>
</protein>
<dbReference type="InterPro" id="IPR050280">
    <property type="entry name" value="OMP_Chaperone_SurA"/>
</dbReference>
<proteinExistence type="inferred from homology"/>
<feature type="domain" description="PpiC" evidence="8">
    <location>
        <begin position="171"/>
        <end position="260"/>
    </location>
</feature>
<dbReference type="SUPFAM" id="SSF54534">
    <property type="entry name" value="FKBP-like"/>
    <property type="match status" value="2"/>
</dbReference>
<evidence type="ECO:0000256" key="5">
    <source>
        <dbReference type="ARBA" id="ARBA00023186"/>
    </source>
</evidence>
<keyword evidence="2 7" id="KW-0677">Repeat</keyword>
<comment type="function">
    <text evidence="7">Chaperone involved in the correct folding and assembly of outer membrane proteins. Recognizes specific patterns of aromatic residues and the orientation of their side chains, which are found more frequently in integral outer membrane proteins. May act in both early periplasmic and late outer membrane-associated steps of protein maturation.</text>
</comment>
<dbReference type="InterPro" id="IPR023034">
    <property type="entry name" value="PPIase_SurA"/>
</dbReference>
<dbReference type="EMBL" id="JACETL010000067">
    <property type="protein sequence ID" value="MBA4692985.1"/>
    <property type="molecule type" value="Genomic_DNA"/>
</dbReference>
<gene>
    <name evidence="7" type="primary">surA</name>
    <name evidence="9" type="ORF">H2072_04485</name>
</gene>
<dbReference type="PROSITE" id="PS50198">
    <property type="entry name" value="PPIC_PPIASE_2"/>
    <property type="match status" value="2"/>
</dbReference>
<sequence length="415" mass="47323">MKLKIFILLPFFMMAPLMMAKIEILDRVAIIVGEGVVLESQVEGMMQNIKKRYSEQGAALPPDEVLLEQVHERLIIQELQLQMADRAGIRVSDTELNASFQNIAQNNQLSLEEFIETIESEGESYKDLREQVREEMIIQRVQRGRVGREVDITEQELNGFLATEGVINQLSPELFVRQILVSTENQALELIQKIHDGSDFAELARSNSKSNNASQGGEMGWRNLADMPSLFAGALKNKKKGFISEPLKAGSGFYILKLEDKRGDLVKFEEQWNVRHILMMETKLRDKMFTKKELEDVRNRVLAGEDFSLLAKEFSEDPGSAARGGDLDWLSLGTTAPAFEKMMLASPIDEISPVFESEFGFHFLQVLNKRTEDLTEEVIKDRAYGILFSRKFDEELENTLRTIRSEAFVEFKELD</sequence>
<comment type="catalytic activity">
    <reaction evidence="7">
        <text>[protein]-peptidylproline (omega=180) = [protein]-peptidylproline (omega=0)</text>
        <dbReference type="Rhea" id="RHEA:16237"/>
        <dbReference type="Rhea" id="RHEA-COMP:10747"/>
        <dbReference type="Rhea" id="RHEA-COMP:10748"/>
        <dbReference type="ChEBI" id="CHEBI:83833"/>
        <dbReference type="ChEBI" id="CHEBI:83834"/>
        <dbReference type="EC" id="5.2.1.8"/>
    </reaction>
</comment>
<dbReference type="GO" id="GO:0030288">
    <property type="term" value="C:outer membrane-bounded periplasmic space"/>
    <property type="evidence" value="ECO:0007669"/>
    <property type="project" value="InterPro"/>
</dbReference>
<dbReference type="InterPro" id="IPR015391">
    <property type="entry name" value="SurA_N"/>
</dbReference>
<dbReference type="GO" id="GO:0051082">
    <property type="term" value="F:unfolded protein binding"/>
    <property type="evidence" value="ECO:0007669"/>
    <property type="project" value="UniProtKB-UniRule"/>
</dbReference>
<keyword evidence="4 7" id="KW-0697">Rotamase</keyword>
<comment type="caution">
    <text evidence="9">The sequence shown here is derived from an EMBL/GenBank/DDBJ whole genome shotgun (WGS) entry which is preliminary data.</text>
</comment>
<keyword evidence="3 7" id="KW-0574">Periplasm</keyword>
<evidence type="ECO:0000256" key="3">
    <source>
        <dbReference type="ARBA" id="ARBA00022764"/>
    </source>
</evidence>
<comment type="domain">
    <text evidence="7">The PPIase activity resides only in the second parvulin domain. The N-terminal region and the C-terminal tail are necessary and sufficient for the chaperone activity of SurA. The PPIase activity is dispensable for SurA to function as a chaperone. The N-terminal region and the C-terminal tail are also required for porin recognition.</text>
</comment>